<proteinExistence type="predicted"/>
<evidence type="ECO:0000256" key="1">
    <source>
        <dbReference type="SAM" id="MobiDB-lite"/>
    </source>
</evidence>
<reference evidence="3" key="1">
    <citation type="submission" date="2021-05" db="EMBL/GenBank/DDBJ databases">
        <authorList>
            <person name="Alioto T."/>
            <person name="Alioto T."/>
            <person name="Gomez Garrido J."/>
        </authorList>
    </citation>
    <scope>NUCLEOTIDE SEQUENCE</scope>
</reference>
<keyword evidence="2" id="KW-0812">Transmembrane</keyword>
<feature type="transmembrane region" description="Helical" evidence="2">
    <location>
        <begin position="114"/>
        <end position="133"/>
    </location>
</feature>
<feature type="compositionally biased region" description="Low complexity" evidence="1">
    <location>
        <begin position="156"/>
        <end position="166"/>
    </location>
</feature>
<feature type="transmembrane region" description="Helical" evidence="2">
    <location>
        <begin position="12"/>
        <end position="33"/>
    </location>
</feature>
<accession>A0A8D9B3T9</accession>
<name>A0A8D9B3T9_9HEMI</name>
<feature type="transmembrane region" description="Helical" evidence="2">
    <location>
        <begin position="45"/>
        <end position="63"/>
    </location>
</feature>
<keyword evidence="2" id="KW-1133">Transmembrane helix</keyword>
<evidence type="ECO:0000313" key="3">
    <source>
        <dbReference type="EMBL" id="CAG6774606.1"/>
    </source>
</evidence>
<feature type="region of interest" description="Disordered" evidence="1">
    <location>
        <begin position="153"/>
        <end position="179"/>
    </location>
</feature>
<sequence length="202" mass="22776">MLCLCPLTVCKMFAPFVVFLLHVLVNIINRVIIELCPSISDEDKTIFNCSFLVMAIVYALVTLKPCNFVQYARYLVGGEIFMQCLHLLSLAQVQCLLLGDILPFLENNWIGRLTLYKVVLFIAMLYILSVHFLSNMQFKFCWTPPNDYCLGPPSPSSDWSSSCSEEPPNPPKPDSQCPCYGPTSCPPQPREPRTPKPGDYPC</sequence>
<dbReference type="AlphaFoldDB" id="A0A8D9B3T9"/>
<dbReference type="EMBL" id="HBUF01595337">
    <property type="protein sequence ID" value="CAG6774606.1"/>
    <property type="molecule type" value="Transcribed_RNA"/>
</dbReference>
<protein>
    <submittedName>
        <fullName evidence="3">Uncharacterized protein</fullName>
    </submittedName>
</protein>
<evidence type="ECO:0000256" key="2">
    <source>
        <dbReference type="SAM" id="Phobius"/>
    </source>
</evidence>
<keyword evidence="2" id="KW-0472">Membrane</keyword>
<organism evidence="3">
    <name type="scientific">Cacopsylla melanoneura</name>
    <dbReference type="NCBI Taxonomy" id="428564"/>
    <lineage>
        <taxon>Eukaryota</taxon>
        <taxon>Metazoa</taxon>
        <taxon>Ecdysozoa</taxon>
        <taxon>Arthropoda</taxon>
        <taxon>Hexapoda</taxon>
        <taxon>Insecta</taxon>
        <taxon>Pterygota</taxon>
        <taxon>Neoptera</taxon>
        <taxon>Paraneoptera</taxon>
        <taxon>Hemiptera</taxon>
        <taxon>Sternorrhyncha</taxon>
        <taxon>Psylloidea</taxon>
        <taxon>Psyllidae</taxon>
        <taxon>Psyllinae</taxon>
        <taxon>Cacopsylla</taxon>
    </lineage>
</organism>